<proteinExistence type="predicted"/>
<accession>A0ABS9QHF7</accession>
<keyword evidence="5" id="KW-1185">Reference proteome</keyword>
<dbReference type="RefSeq" id="WP_239367464.1">
    <property type="nucleotide sequence ID" value="NZ_JAKREW010000018.1"/>
</dbReference>
<sequence length="665" mass="74401">MSSYAMSAVAELAPVEPAIQTQALPDPAKLRTQFHEESQAARRSAARPGLYIAVIIYLLFAATDILLVPDVAAYTIAARFAVGVTALVTLETLLRLDAPTKWLDITCAGAIILGYIGWLVPTAASANHESVSYYMVFGTIFMMSANLFFTFQFSFSVITSTIILLILYAVNYFVPSTLTYKLVFGAFYISCFVFTSYINWKLNRERYNVFLNALEARNQHREATERGKALLKLSRTDPLTGLENRRAVDERLRDLWGSWQRHGRTFAVLLIDVDFFKRFNDYYGHQKGDRCLMEVADSLRHLVEQHNASIGRYGGEEFIVLAQAKRHEDVVTLAEDIRQEVEALAITHNERRDGTQVVTVSVGAAFTRDEAGTKLEKIIQEADRALYLAKADGRNCVHLFDPNDPQTSDESENVAALLKIAIERELISLVFQPIINMRTGKIEAMEALMRLTMPDGTAVPPSLFIPVAERTGMILELGRWAIRTACRELMSSEHIRTISVNVSPVQLKAPGFAASVAAALGEAGVTGDRLALEITEGLEMEMHSDVLRCISDLKLLGIKVWLDDFGTGFAGLSWLRLIDFDTVKIDRSFLHDCVTPRGRAMFQDIVELLRNRGPKILVEGVESEEQLELLRRLDIDHAQGFHVGRPARAESLRPLFEAPRRQKTA</sequence>
<gene>
    <name evidence="4" type="ORF">L4923_17725</name>
</gene>
<dbReference type="SMART" id="SM00267">
    <property type="entry name" value="GGDEF"/>
    <property type="match status" value="1"/>
</dbReference>
<keyword evidence="1" id="KW-0812">Transmembrane</keyword>
<dbReference type="Pfam" id="PF00990">
    <property type="entry name" value="GGDEF"/>
    <property type="match status" value="1"/>
</dbReference>
<dbReference type="Gene3D" id="3.20.20.450">
    <property type="entry name" value="EAL domain"/>
    <property type="match status" value="1"/>
</dbReference>
<dbReference type="NCBIfam" id="TIGR00254">
    <property type="entry name" value="GGDEF"/>
    <property type="match status" value="1"/>
</dbReference>
<evidence type="ECO:0000259" key="3">
    <source>
        <dbReference type="PROSITE" id="PS50887"/>
    </source>
</evidence>
<dbReference type="Proteomes" id="UP001201701">
    <property type="component" value="Unassembled WGS sequence"/>
</dbReference>
<feature type="domain" description="GGDEF" evidence="3">
    <location>
        <begin position="264"/>
        <end position="402"/>
    </location>
</feature>
<dbReference type="CDD" id="cd01948">
    <property type="entry name" value="EAL"/>
    <property type="match status" value="1"/>
</dbReference>
<dbReference type="SMART" id="SM00052">
    <property type="entry name" value="EAL"/>
    <property type="match status" value="1"/>
</dbReference>
<dbReference type="PANTHER" id="PTHR33121">
    <property type="entry name" value="CYCLIC DI-GMP PHOSPHODIESTERASE PDEF"/>
    <property type="match status" value="1"/>
</dbReference>
<evidence type="ECO:0000313" key="5">
    <source>
        <dbReference type="Proteomes" id="UP001201701"/>
    </source>
</evidence>
<feature type="domain" description="EAL" evidence="2">
    <location>
        <begin position="411"/>
        <end position="660"/>
    </location>
</feature>
<feature type="transmembrane region" description="Helical" evidence="1">
    <location>
        <begin position="73"/>
        <end position="90"/>
    </location>
</feature>
<dbReference type="InterPro" id="IPR001633">
    <property type="entry name" value="EAL_dom"/>
</dbReference>
<dbReference type="InterPro" id="IPR043128">
    <property type="entry name" value="Rev_trsase/Diguanyl_cyclase"/>
</dbReference>
<dbReference type="PROSITE" id="PS50883">
    <property type="entry name" value="EAL"/>
    <property type="match status" value="1"/>
</dbReference>
<keyword evidence="1" id="KW-0472">Membrane</keyword>
<evidence type="ECO:0000256" key="1">
    <source>
        <dbReference type="SAM" id="Phobius"/>
    </source>
</evidence>
<feature type="transmembrane region" description="Helical" evidence="1">
    <location>
        <begin position="49"/>
        <end position="67"/>
    </location>
</feature>
<comment type="caution">
    <text evidence="4">The sequence shown here is derived from an EMBL/GenBank/DDBJ whole genome shotgun (WGS) entry which is preliminary data.</text>
</comment>
<dbReference type="Gene3D" id="3.30.70.270">
    <property type="match status" value="1"/>
</dbReference>
<reference evidence="4 5" key="1">
    <citation type="submission" date="2022-02" db="EMBL/GenBank/DDBJ databases">
        <title>Draft genome sequence of Mezorhizobium retamae strain IRAMC:0171 isolated from Retama raetam nodules.</title>
        <authorList>
            <person name="Bengaied R."/>
            <person name="Sbissi I."/>
            <person name="Huber K."/>
            <person name="Ghodbane F."/>
            <person name="Nouioui I."/>
            <person name="Tarhouni M."/>
            <person name="Gtari M."/>
        </authorList>
    </citation>
    <scope>NUCLEOTIDE SEQUENCE [LARGE SCALE GENOMIC DNA]</scope>
    <source>
        <strain evidence="4 5">IRAMC:0171</strain>
    </source>
</reference>
<feature type="transmembrane region" description="Helical" evidence="1">
    <location>
        <begin position="156"/>
        <end position="174"/>
    </location>
</feature>
<dbReference type="SUPFAM" id="SSF141868">
    <property type="entry name" value="EAL domain-like"/>
    <property type="match status" value="1"/>
</dbReference>
<dbReference type="SUPFAM" id="SSF55073">
    <property type="entry name" value="Nucleotide cyclase"/>
    <property type="match status" value="1"/>
</dbReference>
<evidence type="ECO:0000313" key="4">
    <source>
        <dbReference type="EMBL" id="MCG7506869.1"/>
    </source>
</evidence>
<dbReference type="CDD" id="cd01949">
    <property type="entry name" value="GGDEF"/>
    <property type="match status" value="1"/>
</dbReference>
<dbReference type="PANTHER" id="PTHR33121:SF70">
    <property type="entry name" value="SIGNALING PROTEIN YKOW"/>
    <property type="match status" value="1"/>
</dbReference>
<evidence type="ECO:0000259" key="2">
    <source>
        <dbReference type="PROSITE" id="PS50883"/>
    </source>
</evidence>
<dbReference type="EMBL" id="JAKREW010000018">
    <property type="protein sequence ID" value="MCG7506869.1"/>
    <property type="molecule type" value="Genomic_DNA"/>
</dbReference>
<protein>
    <submittedName>
        <fullName evidence="4">EAL domain-containing protein</fullName>
    </submittedName>
</protein>
<feature type="transmembrane region" description="Helical" evidence="1">
    <location>
        <begin position="102"/>
        <end position="120"/>
    </location>
</feature>
<feature type="transmembrane region" description="Helical" evidence="1">
    <location>
        <begin position="180"/>
        <end position="200"/>
    </location>
</feature>
<name>A0ABS9QHF7_9HYPH</name>
<organism evidence="4 5">
    <name type="scientific">Mesorhizobium retamae</name>
    <dbReference type="NCBI Taxonomy" id="2912854"/>
    <lineage>
        <taxon>Bacteria</taxon>
        <taxon>Pseudomonadati</taxon>
        <taxon>Pseudomonadota</taxon>
        <taxon>Alphaproteobacteria</taxon>
        <taxon>Hyphomicrobiales</taxon>
        <taxon>Phyllobacteriaceae</taxon>
        <taxon>Mesorhizobium</taxon>
    </lineage>
</organism>
<dbReference type="InterPro" id="IPR035919">
    <property type="entry name" value="EAL_sf"/>
</dbReference>
<dbReference type="Pfam" id="PF00563">
    <property type="entry name" value="EAL"/>
    <property type="match status" value="1"/>
</dbReference>
<dbReference type="InterPro" id="IPR000160">
    <property type="entry name" value="GGDEF_dom"/>
</dbReference>
<dbReference type="PROSITE" id="PS50887">
    <property type="entry name" value="GGDEF"/>
    <property type="match status" value="1"/>
</dbReference>
<dbReference type="InterPro" id="IPR029787">
    <property type="entry name" value="Nucleotide_cyclase"/>
</dbReference>
<dbReference type="InterPro" id="IPR050706">
    <property type="entry name" value="Cyclic-di-GMP_PDE-like"/>
</dbReference>
<keyword evidence="1" id="KW-1133">Transmembrane helix</keyword>